<protein>
    <submittedName>
        <fullName evidence="2">Uncharacterized protein</fullName>
    </submittedName>
</protein>
<dbReference type="AlphaFoldDB" id="A0A8W8LEF2"/>
<sequence length="306" mass="34134">MFNGFLGQGSPSRTWLETFSFGAWTKMRLYLLLGIVMAGYIVKLNGERCSDCVHLDYTMRGLRTISRSLLDSLLLDTYNLNCLQDSPETQITCPQDNSGMVVKCKKTHVVVQAHGILGVEPDAEVNLLAVERRCALVDPAHGNKCISHMEDTSVSSYISKTLTHLTNTWSTVNYTGANCYFDPHYDVTTHAREEMTNVETSTQAVTKISPQAVSVADNSTDLVAESNALENSLNINTTSELATNTSEHSSLTRETELVERKELREKVRKFVHLIRNYNDATNVKLSALVVIMSFVTLYLLKTHLTC</sequence>
<keyword evidence="1" id="KW-0812">Transmembrane</keyword>
<keyword evidence="3" id="KW-1185">Reference proteome</keyword>
<evidence type="ECO:0000313" key="2">
    <source>
        <dbReference type="EnsemblMetazoa" id="G27725.1:cds"/>
    </source>
</evidence>
<name>A0A8W8LEF2_MAGGI</name>
<feature type="transmembrane region" description="Helical" evidence="1">
    <location>
        <begin position="29"/>
        <end position="46"/>
    </location>
</feature>
<evidence type="ECO:0000256" key="1">
    <source>
        <dbReference type="SAM" id="Phobius"/>
    </source>
</evidence>
<dbReference type="Proteomes" id="UP000005408">
    <property type="component" value="Unassembled WGS sequence"/>
</dbReference>
<keyword evidence="1" id="KW-0472">Membrane</keyword>
<feature type="transmembrane region" description="Helical" evidence="1">
    <location>
        <begin position="283"/>
        <end position="300"/>
    </location>
</feature>
<dbReference type="EnsemblMetazoa" id="G27725.1">
    <property type="protein sequence ID" value="G27725.1:cds"/>
    <property type="gene ID" value="G27725"/>
</dbReference>
<keyword evidence="1" id="KW-1133">Transmembrane helix</keyword>
<proteinExistence type="predicted"/>
<evidence type="ECO:0000313" key="3">
    <source>
        <dbReference type="Proteomes" id="UP000005408"/>
    </source>
</evidence>
<reference evidence="2" key="1">
    <citation type="submission" date="2022-08" db="UniProtKB">
        <authorList>
            <consortium name="EnsemblMetazoa"/>
        </authorList>
    </citation>
    <scope>IDENTIFICATION</scope>
    <source>
        <strain evidence="2">05x7-T-G4-1.051#20</strain>
    </source>
</reference>
<organism evidence="2 3">
    <name type="scientific">Magallana gigas</name>
    <name type="common">Pacific oyster</name>
    <name type="synonym">Crassostrea gigas</name>
    <dbReference type="NCBI Taxonomy" id="29159"/>
    <lineage>
        <taxon>Eukaryota</taxon>
        <taxon>Metazoa</taxon>
        <taxon>Spiralia</taxon>
        <taxon>Lophotrochozoa</taxon>
        <taxon>Mollusca</taxon>
        <taxon>Bivalvia</taxon>
        <taxon>Autobranchia</taxon>
        <taxon>Pteriomorphia</taxon>
        <taxon>Ostreida</taxon>
        <taxon>Ostreoidea</taxon>
        <taxon>Ostreidae</taxon>
        <taxon>Magallana</taxon>
    </lineage>
</organism>
<accession>A0A8W8LEF2</accession>